<keyword evidence="2" id="KW-0964">Secreted</keyword>
<dbReference type="PANTHER" id="PTHR15427:SF33">
    <property type="entry name" value="COLLAGEN IV NC1 DOMAIN-CONTAINING PROTEIN"/>
    <property type="match status" value="1"/>
</dbReference>
<dbReference type="Gene3D" id="2.60.120.40">
    <property type="match status" value="1"/>
</dbReference>
<dbReference type="SUPFAM" id="SSF49842">
    <property type="entry name" value="TNF-like"/>
    <property type="match status" value="1"/>
</dbReference>
<dbReference type="PANTHER" id="PTHR15427">
    <property type="entry name" value="EMILIN ELASTIN MICROFIBRIL INTERFACE-LOCATED PROTEIN ELASTIN MICROFIBRIL INTERFACER"/>
    <property type="match status" value="1"/>
</dbReference>
<dbReference type="InterPro" id="IPR008983">
    <property type="entry name" value="Tumour_necrosis_fac-like_dom"/>
</dbReference>
<feature type="domain" description="C1q" evidence="3">
    <location>
        <begin position="35"/>
        <end position="171"/>
    </location>
</feature>
<dbReference type="Pfam" id="PF00386">
    <property type="entry name" value="C1q"/>
    <property type="match status" value="1"/>
</dbReference>
<keyword evidence="5" id="KW-1185">Reference proteome</keyword>
<sequence>MKEVLYNIQNTNGKFIHYQLKGCIPPRKESTPQPSTTVHVAFSAVLTHIISLGELQEIKYDKVLLNIGSGYDARHGHFTSPVNGVYLLSSSTFKNHLADNLYVEMVKNGVQLVANEAPTTEYNAGSHTVVIQMNKGDMVWVRHYKTKTLTNVYGTPTTPVTSFAGVLLFEI</sequence>
<proteinExistence type="predicted"/>
<dbReference type="OrthoDB" id="6138508at2759"/>
<dbReference type="SMART" id="SM00110">
    <property type="entry name" value="C1Q"/>
    <property type="match status" value="1"/>
</dbReference>
<dbReference type="Proteomes" id="UP000683360">
    <property type="component" value="Unassembled WGS sequence"/>
</dbReference>
<evidence type="ECO:0000256" key="2">
    <source>
        <dbReference type="ARBA" id="ARBA00022525"/>
    </source>
</evidence>
<dbReference type="InterPro" id="IPR050392">
    <property type="entry name" value="Collagen/C1q_domain"/>
</dbReference>
<dbReference type="EMBL" id="CAJPWZ010002363">
    <property type="protein sequence ID" value="CAG2236651.1"/>
    <property type="molecule type" value="Genomic_DNA"/>
</dbReference>
<name>A0A8S3U3N3_MYTED</name>
<evidence type="ECO:0000313" key="4">
    <source>
        <dbReference type="EMBL" id="CAG2236651.1"/>
    </source>
</evidence>
<organism evidence="4 5">
    <name type="scientific">Mytilus edulis</name>
    <name type="common">Blue mussel</name>
    <dbReference type="NCBI Taxonomy" id="6550"/>
    <lineage>
        <taxon>Eukaryota</taxon>
        <taxon>Metazoa</taxon>
        <taxon>Spiralia</taxon>
        <taxon>Lophotrochozoa</taxon>
        <taxon>Mollusca</taxon>
        <taxon>Bivalvia</taxon>
        <taxon>Autobranchia</taxon>
        <taxon>Pteriomorphia</taxon>
        <taxon>Mytilida</taxon>
        <taxon>Mytiloidea</taxon>
        <taxon>Mytilidae</taxon>
        <taxon>Mytilinae</taxon>
        <taxon>Mytilus</taxon>
    </lineage>
</organism>
<dbReference type="AlphaFoldDB" id="A0A8S3U3N3"/>
<accession>A0A8S3U3N3</accession>
<evidence type="ECO:0000256" key="1">
    <source>
        <dbReference type="ARBA" id="ARBA00004613"/>
    </source>
</evidence>
<reference evidence="4" key="1">
    <citation type="submission" date="2021-03" db="EMBL/GenBank/DDBJ databases">
        <authorList>
            <person name="Bekaert M."/>
        </authorList>
    </citation>
    <scope>NUCLEOTIDE SEQUENCE</scope>
</reference>
<dbReference type="PROSITE" id="PS50871">
    <property type="entry name" value="C1Q"/>
    <property type="match status" value="1"/>
</dbReference>
<dbReference type="GO" id="GO:0005581">
    <property type="term" value="C:collagen trimer"/>
    <property type="evidence" value="ECO:0007669"/>
    <property type="project" value="UniProtKB-KW"/>
</dbReference>
<comment type="caution">
    <text evidence="4">The sequence shown here is derived from an EMBL/GenBank/DDBJ whole genome shotgun (WGS) entry which is preliminary data.</text>
</comment>
<dbReference type="InterPro" id="IPR001073">
    <property type="entry name" value="C1q_dom"/>
</dbReference>
<dbReference type="PRINTS" id="PR00007">
    <property type="entry name" value="COMPLEMNTC1Q"/>
</dbReference>
<evidence type="ECO:0000313" key="5">
    <source>
        <dbReference type="Proteomes" id="UP000683360"/>
    </source>
</evidence>
<evidence type="ECO:0000259" key="3">
    <source>
        <dbReference type="PROSITE" id="PS50871"/>
    </source>
</evidence>
<protein>
    <recommendedName>
        <fullName evidence="3">C1q domain-containing protein</fullName>
    </recommendedName>
</protein>
<gene>
    <name evidence="4" type="ORF">MEDL_49150</name>
</gene>
<comment type="subcellular location">
    <subcellularLocation>
        <location evidence="1">Secreted</location>
    </subcellularLocation>
</comment>